<dbReference type="EMBL" id="AP006618">
    <property type="protein sequence ID" value="BAD59120.1"/>
    <property type="molecule type" value="Genomic_DNA"/>
</dbReference>
<evidence type="ECO:0000259" key="1">
    <source>
        <dbReference type="Pfam" id="PF25547"/>
    </source>
</evidence>
<evidence type="ECO:0000313" key="2">
    <source>
        <dbReference type="EMBL" id="BAD59120.1"/>
    </source>
</evidence>
<dbReference type="GeneID" id="61136760"/>
<dbReference type="Proteomes" id="UP000006820">
    <property type="component" value="Chromosome"/>
</dbReference>
<protein>
    <recommendedName>
        <fullName evidence="1">Outer membrane channel protein CpnT-like N-terminal domain-containing protein</fullName>
    </recommendedName>
</protein>
<sequence length="469" mass="49146">MAPQSFPIIVCRHEDYSSAGQALASVRDAGTEVHTALIGTLAGYGGMAGTDSAGREWAKAYDEAAAIAVQTSSKLVSAFARTSDLLAAGAYNHASGEAGANPATTAPPAAPTLGVEPCLALNLPSASGASGEEPFGWGLIESAAGLAWPDGHQDQLRAAKTVWHSAAAALVDGTGPISSAVDLLGNQQSPEVPTAINTCNEMGVNADELAAAYRVIGDSCEEYAQHLDDAHHHILSELRQMLIETAAVEAAIHIGAFFTAGLTEFGNVGVAARIGWYAARIARIITELVTKAVAVARRITSIVDTTLRGMFARLNRWLERAVAKLWHPGGHTGIQLFSRGGARTNADVLENGGEVALSAESVIAYAQRAGIDLTGVDLYIVKELDEVRYLDFQDAVAVTPSELGGAQIRFGPAAFADEETLVATIAHEMAHVRQLREGRELGTSTIRGLEDEAYAAEAPALARFRGDSQ</sequence>
<feature type="domain" description="Outer membrane channel protein CpnT-like N-terminal" evidence="1">
    <location>
        <begin position="137"/>
        <end position="258"/>
    </location>
</feature>
<dbReference type="AlphaFoldDB" id="Q5YRS1"/>
<gene>
    <name evidence="2" type="ordered locus">NFA_42710</name>
</gene>
<dbReference type="STRING" id="247156.NFA_42710"/>
<evidence type="ECO:0000313" key="3">
    <source>
        <dbReference type="Proteomes" id="UP000006820"/>
    </source>
</evidence>
<accession>Q5YRS1</accession>
<dbReference type="KEGG" id="nfa:NFA_42710"/>
<keyword evidence="3" id="KW-1185">Reference proteome</keyword>
<name>Q5YRS1_NOCFA</name>
<dbReference type="InterPro" id="IPR057746">
    <property type="entry name" value="CpnT-like_N"/>
</dbReference>
<organism evidence="2 3">
    <name type="scientific">Nocardia farcinica (strain IFM 10152)</name>
    <dbReference type="NCBI Taxonomy" id="247156"/>
    <lineage>
        <taxon>Bacteria</taxon>
        <taxon>Bacillati</taxon>
        <taxon>Actinomycetota</taxon>
        <taxon>Actinomycetes</taxon>
        <taxon>Mycobacteriales</taxon>
        <taxon>Nocardiaceae</taxon>
        <taxon>Nocardia</taxon>
    </lineage>
</organism>
<reference evidence="2 3" key="1">
    <citation type="journal article" date="2004" name="Proc. Natl. Acad. Sci. U.S.A.">
        <title>The complete genomic sequence of Nocardia farcinica IFM 10152.</title>
        <authorList>
            <person name="Ishikawa J."/>
            <person name="Yamashita A."/>
            <person name="Mikami Y."/>
            <person name="Hoshino Y."/>
            <person name="Kurita H."/>
            <person name="Hotta K."/>
            <person name="Shiba T."/>
            <person name="Hattori M."/>
        </authorList>
    </citation>
    <scope>NUCLEOTIDE SEQUENCE [LARGE SCALE GENOMIC DNA]</scope>
    <source>
        <strain evidence="2 3">IFM 10152</strain>
    </source>
</reference>
<dbReference type="eggNOG" id="ENOG5033JYI">
    <property type="taxonomic scope" value="Bacteria"/>
</dbReference>
<dbReference type="RefSeq" id="WP_011210805.1">
    <property type="nucleotide sequence ID" value="NC_006361.1"/>
</dbReference>
<dbReference type="OrthoDB" id="4504727at2"/>
<dbReference type="HOGENOM" id="CLU_582447_0_0_11"/>
<proteinExistence type="predicted"/>
<dbReference type="Pfam" id="PF25547">
    <property type="entry name" value="WXG100_2"/>
    <property type="match status" value="1"/>
</dbReference>